<dbReference type="PIRSF" id="PIRSF003078">
    <property type="entry name" value="GidB"/>
    <property type="match status" value="1"/>
</dbReference>
<dbReference type="RefSeq" id="WP_039221296.1">
    <property type="nucleotide sequence ID" value="NZ_JENW01000136.1"/>
</dbReference>
<dbReference type="PANTHER" id="PTHR31760:SF0">
    <property type="entry name" value="S-ADENOSYL-L-METHIONINE-DEPENDENT METHYLTRANSFERASES SUPERFAMILY PROTEIN"/>
    <property type="match status" value="1"/>
</dbReference>
<protein>
    <recommendedName>
        <fullName evidence="6">Ribosomal RNA small subunit methyltransferase G</fullName>
        <ecNumber evidence="6">2.1.1.-</ecNumber>
    </recommendedName>
    <alternativeName>
        <fullName evidence="6">16S rRNA 7-methylguanosine methyltransferase</fullName>
        <shortName evidence="6">16S rRNA m7G methyltransferase</shortName>
    </alternativeName>
</protein>
<dbReference type="GO" id="GO:0070043">
    <property type="term" value="F:rRNA (guanine-N7-)-methyltransferase activity"/>
    <property type="evidence" value="ECO:0007669"/>
    <property type="project" value="UniProtKB-UniRule"/>
</dbReference>
<keyword evidence="1 6" id="KW-0963">Cytoplasm</keyword>
<sequence>MNSENQYYDILNVAASSMGLEFNVKKYNQFIEYKDLLKDWNSKVNLTAITEDEEIIKKHFIDSMKIFQFEYLKKANRIIDIGSGGGFPGIPMKIIRPEVKMVLLDSLRKRINVLDDILCKIGIDDVETIHGRAEEFSRNAKYREQFDAVVSRAVANLAALSEFCLPYVKVGGYFVALKGPSVDEEVKIAKKAISILGGKLEEIREVEIENSDLKHNLVIIKKIKNTPKQYPRKAGTAIKKPLL</sequence>
<dbReference type="CDD" id="cd02440">
    <property type="entry name" value="AdoMet_MTases"/>
    <property type="match status" value="1"/>
</dbReference>
<dbReference type="EMBL" id="JENW01000136">
    <property type="protein sequence ID" value="KEI13109.1"/>
    <property type="molecule type" value="Genomic_DNA"/>
</dbReference>
<evidence type="ECO:0000256" key="5">
    <source>
        <dbReference type="ARBA" id="ARBA00022691"/>
    </source>
</evidence>
<comment type="function">
    <text evidence="6">Specifically methylates the N7 position of a guanine in 16S rRNA.</text>
</comment>
<proteinExistence type="inferred from homology"/>
<evidence type="ECO:0000256" key="2">
    <source>
        <dbReference type="ARBA" id="ARBA00022552"/>
    </source>
</evidence>
<gene>
    <name evidence="6" type="primary">rsmG</name>
    <name evidence="7" type="ORF">Z959_03115</name>
</gene>
<dbReference type="EC" id="2.1.1.-" evidence="6"/>
<reference evidence="7 8" key="1">
    <citation type="submission" date="2014-02" db="EMBL/GenBank/DDBJ databases">
        <title>Plasmidome dynamics in the species complex Clostridium novyi sensu lato converts strains of independent lineages into distinctly different pathogens.</title>
        <authorList>
            <person name="Skarin H."/>
            <person name="Segerman B."/>
        </authorList>
    </citation>
    <scope>NUCLEOTIDE SEQUENCE [LARGE SCALE GENOMIC DNA]</scope>
    <source>
        <strain evidence="7 8">ATCC 27606</strain>
    </source>
</reference>
<keyword evidence="5 6" id="KW-0949">S-adenosyl-L-methionine</keyword>
<dbReference type="PANTHER" id="PTHR31760">
    <property type="entry name" value="S-ADENOSYL-L-METHIONINE-DEPENDENT METHYLTRANSFERASES SUPERFAMILY PROTEIN"/>
    <property type="match status" value="1"/>
</dbReference>
<accession>A0AA40M2B4</accession>
<dbReference type="FunFam" id="3.40.50.150:FF:000041">
    <property type="entry name" value="Ribosomal RNA small subunit methyltransferase G"/>
    <property type="match status" value="1"/>
</dbReference>
<evidence type="ECO:0000313" key="7">
    <source>
        <dbReference type="EMBL" id="KEI13109.1"/>
    </source>
</evidence>
<comment type="subcellular location">
    <subcellularLocation>
        <location evidence="6">Cytoplasm</location>
    </subcellularLocation>
</comment>
<evidence type="ECO:0000256" key="4">
    <source>
        <dbReference type="ARBA" id="ARBA00022679"/>
    </source>
</evidence>
<evidence type="ECO:0000256" key="6">
    <source>
        <dbReference type="HAMAP-Rule" id="MF_00074"/>
    </source>
</evidence>
<feature type="binding site" evidence="6">
    <location>
        <position position="152"/>
    </location>
    <ligand>
        <name>S-adenosyl-L-methionine</name>
        <dbReference type="ChEBI" id="CHEBI:59789"/>
    </ligand>
</feature>
<comment type="caution">
    <text evidence="7">The sequence shown here is derived from an EMBL/GenBank/DDBJ whole genome shotgun (WGS) entry which is preliminary data.</text>
</comment>
<keyword evidence="3 6" id="KW-0489">Methyltransferase</keyword>
<dbReference type="GO" id="GO:0005829">
    <property type="term" value="C:cytosol"/>
    <property type="evidence" value="ECO:0007669"/>
    <property type="project" value="TreeGrafter"/>
</dbReference>
<dbReference type="Pfam" id="PF02527">
    <property type="entry name" value="GidB"/>
    <property type="match status" value="1"/>
</dbReference>
<dbReference type="Proteomes" id="UP000027770">
    <property type="component" value="Unassembled WGS sequence"/>
</dbReference>
<dbReference type="AlphaFoldDB" id="A0AA40M2B4"/>
<evidence type="ECO:0000313" key="8">
    <source>
        <dbReference type="Proteomes" id="UP000027770"/>
    </source>
</evidence>
<dbReference type="InterPro" id="IPR029063">
    <property type="entry name" value="SAM-dependent_MTases_sf"/>
</dbReference>
<evidence type="ECO:0000256" key="3">
    <source>
        <dbReference type="ARBA" id="ARBA00022603"/>
    </source>
</evidence>
<keyword evidence="4 6" id="KW-0808">Transferase</keyword>
<keyword evidence="8" id="KW-1185">Reference proteome</keyword>
<feature type="binding site" evidence="6">
    <location>
        <position position="82"/>
    </location>
    <ligand>
        <name>S-adenosyl-L-methionine</name>
        <dbReference type="ChEBI" id="CHEBI:59789"/>
    </ligand>
</feature>
<dbReference type="InterPro" id="IPR003682">
    <property type="entry name" value="rRNA_ssu_MeTfrase_G"/>
</dbReference>
<keyword evidence="2 6" id="KW-0698">rRNA processing</keyword>
<feature type="binding site" evidence="6">
    <location>
        <begin position="133"/>
        <end position="134"/>
    </location>
    <ligand>
        <name>S-adenosyl-L-methionine</name>
        <dbReference type="ChEBI" id="CHEBI:59789"/>
    </ligand>
</feature>
<comment type="caution">
    <text evidence="6">Lacks conserved residue(s) required for the propagation of feature annotation.</text>
</comment>
<name>A0AA40M2B4_CLONO</name>
<feature type="binding site" evidence="6">
    <location>
        <position position="87"/>
    </location>
    <ligand>
        <name>S-adenosyl-L-methionine</name>
        <dbReference type="ChEBI" id="CHEBI:59789"/>
    </ligand>
</feature>
<dbReference type="SUPFAM" id="SSF53335">
    <property type="entry name" value="S-adenosyl-L-methionine-dependent methyltransferases"/>
    <property type="match status" value="1"/>
</dbReference>
<dbReference type="HAMAP" id="MF_00074">
    <property type="entry name" value="16SrRNA_methyltr_G"/>
    <property type="match status" value="1"/>
</dbReference>
<dbReference type="NCBIfam" id="TIGR00138">
    <property type="entry name" value="rsmG_gidB"/>
    <property type="match status" value="1"/>
</dbReference>
<comment type="similarity">
    <text evidence="6">Belongs to the methyltransferase superfamily. RNA methyltransferase RsmG family.</text>
</comment>
<dbReference type="Gene3D" id="3.40.50.150">
    <property type="entry name" value="Vaccinia Virus protein VP39"/>
    <property type="match status" value="1"/>
</dbReference>
<evidence type="ECO:0000256" key="1">
    <source>
        <dbReference type="ARBA" id="ARBA00022490"/>
    </source>
</evidence>
<organism evidence="7 8">
    <name type="scientific">Clostridium novyi B str. ATCC 27606</name>
    <dbReference type="NCBI Taxonomy" id="1443123"/>
    <lineage>
        <taxon>Bacteria</taxon>
        <taxon>Bacillati</taxon>
        <taxon>Bacillota</taxon>
        <taxon>Clostridia</taxon>
        <taxon>Eubacteriales</taxon>
        <taxon>Clostridiaceae</taxon>
        <taxon>Clostridium</taxon>
    </lineage>
</organism>